<dbReference type="Pfam" id="PF00057">
    <property type="entry name" value="Ldl_recept_a"/>
    <property type="match status" value="2"/>
</dbReference>
<keyword evidence="3" id="KW-0677">Repeat</keyword>
<dbReference type="InterPro" id="IPR002172">
    <property type="entry name" value="LDrepeatLR_classA_rpt"/>
</dbReference>
<feature type="region of interest" description="Disordered" evidence="10">
    <location>
        <begin position="246"/>
        <end position="404"/>
    </location>
</feature>
<feature type="domain" description="Ig-like" evidence="12">
    <location>
        <begin position="36"/>
        <end position="133"/>
    </location>
</feature>
<dbReference type="InterPro" id="IPR036055">
    <property type="entry name" value="LDL_receptor-like_sf"/>
</dbReference>
<keyword evidence="4" id="KW-1133">Transmembrane helix</keyword>
<dbReference type="PROSITE" id="PS50068">
    <property type="entry name" value="LDLRA_2"/>
    <property type="match status" value="2"/>
</dbReference>
<evidence type="ECO:0000256" key="5">
    <source>
        <dbReference type="ARBA" id="ARBA00023136"/>
    </source>
</evidence>
<keyword evidence="2" id="KW-0812">Transmembrane</keyword>
<evidence type="ECO:0000256" key="2">
    <source>
        <dbReference type="ARBA" id="ARBA00022692"/>
    </source>
</evidence>
<protein>
    <recommendedName>
        <fullName evidence="12">Ig-like domain-containing protein</fullName>
    </recommendedName>
</protein>
<evidence type="ECO:0000313" key="13">
    <source>
        <dbReference type="EMBL" id="KAH3822042.1"/>
    </source>
</evidence>
<dbReference type="Proteomes" id="UP000828390">
    <property type="component" value="Unassembled WGS sequence"/>
</dbReference>
<evidence type="ECO:0000256" key="7">
    <source>
        <dbReference type="ARBA" id="ARBA00023170"/>
    </source>
</evidence>
<dbReference type="GO" id="GO:0043235">
    <property type="term" value="C:receptor complex"/>
    <property type="evidence" value="ECO:0007669"/>
    <property type="project" value="TreeGrafter"/>
</dbReference>
<keyword evidence="5" id="KW-0472">Membrane</keyword>
<keyword evidence="14" id="KW-1185">Reference proteome</keyword>
<evidence type="ECO:0000313" key="14">
    <source>
        <dbReference type="Proteomes" id="UP000828390"/>
    </source>
</evidence>
<evidence type="ECO:0000259" key="12">
    <source>
        <dbReference type="PROSITE" id="PS50835"/>
    </source>
</evidence>
<reference evidence="13" key="1">
    <citation type="journal article" date="2019" name="bioRxiv">
        <title>The Genome of the Zebra Mussel, Dreissena polymorpha: A Resource for Invasive Species Research.</title>
        <authorList>
            <person name="McCartney M.A."/>
            <person name="Auch B."/>
            <person name="Kono T."/>
            <person name="Mallez S."/>
            <person name="Zhang Y."/>
            <person name="Obille A."/>
            <person name="Becker A."/>
            <person name="Abrahante J.E."/>
            <person name="Garbe J."/>
            <person name="Badalamenti J.P."/>
            <person name="Herman A."/>
            <person name="Mangelson H."/>
            <person name="Liachko I."/>
            <person name="Sullivan S."/>
            <person name="Sone E.D."/>
            <person name="Koren S."/>
            <person name="Silverstein K.A.T."/>
            <person name="Beckman K.B."/>
            <person name="Gohl D.M."/>
        </authorList>
    </citation>
    <scope>NUCLEOTIDE SEQUENCE</scope>
    <source>
        <strain evidence="13">Duluth1</strain>
        <tissue evidence="13">Whole animal</tissue>
    </source>
</reference>
<feature type="disulfide bond" evidence="9">
    <location>
        <begin position="153"/>
        <end position="165"/>
    </location>
</feature>
<comment type="subcellular location">
    <subcellularLocation>
        <location evidence="1">Membrane</location>
        <topology evidence="1">Single-pass membrane protein</topology>
    </subcellularLocation>
</comment>
<sequence>MFWIKTMSLVILSGIVSAREILWTNNDYPDGLHDSPDVYSDYIGDVCTLTLTKDGDEIADFSDVVAVSGSHIHVYCVAYCSGSGSLPALAFEKDGRPVSQLLWMVHFESSTSEPKAVLQVLNMQTRDDGMYTCKGWFPGEGCIQKSFYLSHVCPWNHFLCDVSMCVPIRKLCDGIRDCKDGSDERKSLCDPKTRTSTTLSTTTRQKAKTITTTTPTTQFTTIRTTNTTPKTASSFLTRTITTPITTSTTQTTTGTTPITNKSTPITTSTTQRIQTSTRTTPTNIPRTTSSTQTNASATPRTITHTQTQIQNTTTPSKTTTTQSTISNTARTTTATSTTTSVTPATTSSTPSKTTTNRIATTTTTATRTTPTKIPDLDPITRTTLTTSSTTQRTTPAVTTTRSSATTTNRIAATTTTVTPTTPTTSPGCPADNFKCKNGDCILQSQVCDSNPDCLPDKDDELNYAGGAPCSEGFKRCDDGICYPADKICDRVL</sequence>
<dbReference type="PANTHER" id="PTHR22722:SF14">
    <property type="entry name" value="MEGALIN, ISOFORM A"/>
    <property type="match status" value="1"/>
</dbReference>
<comment type="caution">
    <text evidence="13">The sequence shown here is derived from an EMBL/GenBank/DDBJ whole genome shotgun (WGS) entry which is preliminary data.</text>
</comment>
<dbReference type="CDD" id="cd00112">
    <property type="entry name" value="LDLa"/>
    <property type="match status" value="2"/>
</dbReference>
<comment type="caution">
    <text evidence="9">Lacks conserved residue(s) required for the propagation of feature annotation.</text>
</comment>
<evidence type="ECO:0000256" key="9">
    <source>
        <dbReference type="PROSITE-ProRule" id="PRU00124"/>
    </source>
</evidence>
<dbReference type="InterPro" id="IPR023415">
    <property type="entry name" value="LDLR_class-A_CS"/>
</dbReference>
<dbReference type="PRINTS" id="PR00261">
    <property type="entry name" value="LDLRECEPTOR"/>
</dbReference>
<feature type="chain" id="PRO_5038844473" description="Ig-like domain-containing protein" evidence="11">
    <location>
        <begin position="19"/>
        <end position="492"/>
    </location>
</feature>
<dbReference type="EMBL" id="JAIWYP010000005">
    <property type="protein sequence ID" value="KAH3822042.1"/>
    <property type="molecule type" value="Genomic_DNA"/>
</dbReference>
<dbReference type="AlphaFoldDB" id="A0A9D4GSB5"/>
<accession>A0A9D4GSB5</accession>
<evidence type="ECO:0000256" key="1">
    <source>
        <dbReference type="ARBA" id="ARBA00004167"/>
    </source>
</evidence>
<name>A0A9D4GSB5_DREPO</name>
<evidence type="ECO:0000256" key="6">
    <source>
        <dbReference type="ARBA" id="ARBA00023157"/>
    </source>
</evidence>
<keyword evidence="11" id="KW-0732">Signal</keyword>
<gene>
    <name evidence="13" type="ORF">DPMN_123811</name>
</gene>
<feature type="disulfide bond" evidence="9">
    <location>
        <begin position="160"/>
        <end position="178"/>
    </location>
</feature>
<feature type="disulfide bond" evidence="9">
    <location>
        <begin position="435"/>
        <end position="453"/>
    </location>
</feature>
<evidence type="ECO:0000256" key="4">
    <source>
        <dbReference type="ARBA" id="ARBA00022989"/>
    </source>
</evidence>
<dbReference type="SMART" id="SM00192">
    <property type="entry name" value="LDLa"/>
    <property type="match status" value="2"/>
</dbReference>
<organism evidence="13 14">
    <name type="scientific">Dreissena polymorpha</name>
    <name type="common">Zebra mussel</name>
    <name type="synonym">Mytilus polymorpha</name>
    <dbReference type="NCBI Taxonomy" id="45954"/>
    <lineage>
        <taxon>Eukaryota</taxon>
        <taxon>Metazoa</taxon>
        <taxon>Spiralia</taxon>
        <taxon>Lophotrochozoa</taxon>
        <taxon>Mollusca</taxon>
        <taxon>Bivalvia</taxon>
        <taxon>Autobranchia</taxon>
        <taxon>Heteroconchia</taxon>
        <taxon>Euheterodonta</taxon>
        <taxon>Imparidentia</taxon>
        <taxon>Neoheterodontei</taxon>
        <taxon>Myida</taxon>
        <taxon>Dreissenoidea</taxon>
        <taxon>Dreissenidae</taxon>
        <taxon>Dreissena</taxon>
    </lineage>
</organism>
<keyword evidence="7" id="KW-0675">Receptor</keyword>
<dbReference type="PROSITE" id="PS01209">
    <property type="entry name" value="LDLRA_1"/>
    <property type="match status" value="1"/>
</dbReference>
<feature type="compositionally biased region" description="Low complexity" evidence="10">
    <location>
        <begin position="246"/>
        <end position="373"/>
    </location>
</feature>
<dbReference type="PROSITE" id="PS50835">
    <property type="entry name" value="IG_LIKE"/>
    <property type="match status" value="1"/>
</dbReference>
<feature type="signal peptide" evidence="11">
    <location>
        <begin position="1"/>
        <end position="18"/>
    </location>
</feature>
<evidence type="ECO:0000256" key="8">
    <source>
        <dbReference type="ARBA" id="ARBA00023180"/>
    </source>
</evidence>
<evidence type="ECO:0000256" key="3">
    <source>
        <dbReference type="ARBA" id="ARBA00022737"/>
    </source>
</evidence>
<dbReference type="Gene3D" id="2.40.128.620">
    <property type="match status" value="1"/>
</dbReference>
<dbReference type="InterPro" id="IPR007110">
    <property type="entry name" value="Ig-like_dom"/>
</dbReference>
<proteinExistence type="predicted"/>
<keyword evidence="6 9" id="KW-1015">Disulfide bond</keyword>
<evidence type="ECO:0000256" key="10">
    <source>
        <dbReference type="SAM" id="MobiDB-lite"/>
    </source>
</evidence>
<feature type="disulfide bond" evidence="9">
    <location>
        <begin position="428"/>
        <end position="440"/>
    </location>
</feature>
<keyword evidence="8" id="KW-0325">Glycoprotein</keyword>
<dbReference type="GO" id="GO:0042562">
    <property type="term" value="F:hormone binding"/>
    <property type="evidence" value="ECO:0007669"/>
    <property type="project" value="TreeGrafter"/>
</dbReference>
<dbReference type="SUPFAM" id="SSF48726">
    <property type="entry name" value="Immunoglobulin"/>
    <property type="match status" value="1"/>
</dbReference>
<dbReference type="GO" id="GO:0006898">
    <property type="term" value="P:receptor-mediated endocytosis"/>
    <property type="evidence" value="ECO:0007669"/>
    <property type="project" value="TreeGrafter"/>
</dbReference>
<evidence type="ECO:0000256" key="11">
    <source>
        <dbReference type="SAM" id="SignalP"/>
    </source>
</evidence>
<dbReference type="InterPro" id="IPR036179">
    <property type="entry name" value="Ig-like_dom_sf"/>
</dbReference>
<dbReference type="Gene3D" id="4.10.400.10">
    <property type="entry name" value="Low-density Lipoprotein Receptor"/>
    <property type="match status" value="1"/>
</dbReference>
<dbReference type="GO" id="GO:0016324">
    <property type="term" value="C:apical plasma membrane"/>
    <property type="evidence" value="ECO:0007669"/>
    <property type="project" value="TreeGrafter"/>
</dbReference>
<reference evidence="13" key="2">
    <citation type="submission" date="2020-11" db="EMBL/GenBank/DDBJ databases">
        <authorList>
            <person name="McCartney M.A."/>
            <person name="Auch B."/>
            <person name="Kono T."/>
            <person name="Mallez S."/>
            <person name="Becker A."/>
            <person name="Gohl D.M."/>
            <person name="Silverstein K.A.T."/>
            <person name="Koren S."/>
            <person name="Bechman K.B."/>
            <person name="Herman A."/>
            <person name="Abrahante J.E."/>
            <person name="Garbe J."/>
        </authorList>
    </citation>
    <scope>NUCLEOTIDE SEQUENCE</scope>
    <source>
        <strain evidence="13">Duluth1</strain>
        <tissue evidence="13">Whole animal</tissue>
    </source>
</reference>
<feature type="compositionally biased region" description="Low complexity" evidence="10">
    <location>
        <begin position="380"/>
        <end position="404"/>
    </location>
</feature>
<dbReference type="PANTHER" id="PTHR22722">
    <property type="entry name" value="LOW-DENSITY LIPOPROTEIN RECEPTOR-RELATED PROTEIN 2-RELATED"/>
    <property type="match status" value="1"/>
</dbReference>
<dbReference type="InterPro" id="IPR051221">
    <property type="entry name" value="LDLR-related"/>
</dbReference>
<dbReference type="SUPFAM" id="SSF57424">
    <property type="entry name" value="LDL receptor-like module"/>
    <property type="match status" value="2"/>
</dbReference>